<dbReference type="AlphaFoldDB" id="E0THZ1"/>
<dbReference type="EMBL" id="CP002156">
    <property type="protein sequence ID" value="ADM10802.1"/>
    <property type="molecule type" value="Genomic_DNA"/>
</dbReference>
<sequence>MTLSARLLGLVAALLVMAGPVMACCLTEGGHADMASAAEAAPPCHGEAEHAPPDPAECPGCDACLTQASATANQTLKAAHERAPVVVALVPLPALAIRIPPVTSGFVRPPGTAPPAQTPLVLKQRLLL</sequence>
<dbReference type="KEGG" id="pbr:PB2503_00165"/>
<dbReference type="RefSeq" id="WP_013301776.1">
    <property type="nucleotide sequence ID" value="NC_014414.1"/>
</dbReference>
<evidence type="ECO:0000313" key="2">
    <source>
        <dbReference type="EMBL" id="ADM10802.1"/>
    </source>
</evidence>
<gene>
    <name evidence="2" type="ordered locus">PB2503_00165</name>
</gene>
<organism evidence="2 3">
    <name type="scientific">Parvularcula bermudensis (strain ATCC BAA-594 / HTCC2503 / KCTC 12087)</name>
    <dbReference type="NCBI Taxonomy" id="314260"/>
    <lineage>
        <taxon>Bacteria</taxon>
        <taxon>Pseudomonadati</taxon>
        <taxon>Pseudomonadota</taxon>
        <taxon>Alphaproteobacteria</taxon>
        <taxon>Parvularculales</taxon>
        <taxon>Parvularculaceae</taxon>
        <taxon>Parvularcula</taxon>
    </lineage>
</organism>
<evidence type="ECO:0000313" key="3">
    <source>
        <dbReference type="Proteomes" id="UP000001302"/>
    </source>
</evidence>
<protein>
    <submittedName>
        <fullName evidence="2">Uncharacterized protein</fullName>
    </submittedName>
</protein>
<dbReference type="STRING" id="314260.PB2503_00165"/>
<dbReference type="HOGENOM" id="CLU_1957442_0_0_5"/>
<feature type="chain" id="PRO_5003140726" evidence="1">
    <location>
        <begin position="24"/>
        <end position="128"/>
    </location>
</feature>
<evidence type="ECO:0000256" key="1">
    <source>
        <dbReference type="SAM" id="SignalP"/>
    </source>
</evidence>
<keyword evidence="1" id="KW-0732">Signal</keyword>
<keyword evidence="3" id="KW-1185">Reference proteome</keyword>
<reference evidence="2 3" key="2">
    <citation type="journal article" date="2011" name="J. Bacteriol.">
        <title>Complete genome sequence of strain HTCC2503T of Parvularcula bermudensis, the type species of the order "Parvularculales" in the class Alphaproteobacteria.</title>
        <authorList>
            <person name="Oh H.M."/>
            <person name="Kang I."/>
            <person name="Vergin K.L."/>
            <person name="Kang D."/>
            <person name="Rhee K.H."/>
            <person name="Giovannoni S.J."/>
            <person name="Cho J.C."/>
        </authorList>
    </citation>
    <scope>NUCLEOTIDE SEQUENCE [LARGE SCALE GENOMIC DNA]</scope>
    <source>
        <strain evidence="3">ATCC BAA-594 / HTCC2503 / KCTC 12087</strain>
    </source>
</reference>
<proteinExistence type="predicted"/>
<feature type="signal peptide" evidence="1">
    <location>
        <begin position="1"/>
        <end position="23"/>
    </location>
</feature>
<accession>E0THZ1</accession>
<name>E0THZ1_PARBH</name>
<dbReference type="Proteomes" id="UP000001302">
    <property type="component" value="Chromosome"/>
</dbReference>
<reference evidence="3" key="1">
    <citation type="submission" date="2010-08" db="EMBL/GenBank/DDBJ databases">
        <title>Genome sequence of Parvularcula bermudensis HTCC2503.</title>
        <authorList>
            <person name="Kang D.-M."/>
            <person name="Oh H.-M."/>
            <person name="Cho J.-C."/>
        </authorList>
    </citation>
    <scope>NUCLEOTIDE SEQUENCE [LARGE SCALE GENOMIC DNA]</scope>
    <source>
        <strain evidence="3">ATCC BAA-594 / HTCC2503 / KCTC 12087</strain>
    </source>
</reference>